<keyword evidence="3" id="KW-1185">Reference proteome</keyword>
<feature type="compositionally biased region" description="Polar residues" evidence="1">
    <location>
        <begin position="324"/>
        <end position="342"/>
    </location>
</feature>
<evidence type="ECO:0000256" key="1">
    <source>
        <dbReference type="SAM" id="MobiDB-lite"/>
    </source>
</evidence>
<feature type="compositionally biased region" description="Polar residues" evidence="1">
    <location>
        <begin position="233"/>
        <end position="245"/>
    </location>
</feature>
<evidence type="ECO:0000313" key="3">
    <source>
        <dbReference type="Proteomes" id="UP000030745"/>
    </source>
</evidence>
<protein>
    <submittedName>
        <fullName evidence="2">Uncharacterized protein</fullName>
    </submittedName>
</protein>
<dbReference type="GeneID" id="24140896"/>
<dbReference type="VEuPathDB" id="FungiDB:SPRG_19560"/>
<dbReference type="EMBL" id="KK583199">
    <property type="protein sequence ID" value="KDO31010.1"/>
    <property type="molecule type" value="Genomic_DNA"/>
</dbReference>
<proteinExistence type="predicted"/>
<feature type="compositionally biased region" description="Low complexity" evidence="1">
    <location>
        <begin position="29"/>
        <end position="44"/>
    </location>
</feature>
<accession>A0A067CP34</accession>
<name>A0A067CP34_SAPPC</name>
<dbReference type="Proteomes" id="UP000030745">
    <property type="component" value="Unassembled WGS sequence"/>
</dbReference>
<reference evidence="2 3" key="1">
    <citation type="journal article" date="2013" name="PLoS Genet.">
        <title>Distinctive expansion of potential virulence genes in the genome of the oomycete fish pathogen Saprolegnia parasitica.</title>
        <authorList>
            <person name="Jiang R.H."/>
            <person name="de Bruijn I."/>
            <person name="Haas B.J."/>
            <person name="Belmonte R."/>
            <person name="Lobach L."/>
            <person name="Christie J."/>
            <person name="van den Ackerveken G."/>
            <person name="Bottin A."/>
            <person name="Bulone V."/>
            <person name="Diaz-Moreno S.M."/>
            <person name="Dumas B."/>
            <person name="Fan L."/>
            <person name="Gaulin E."/>
            <person name="Govers F."/>
            <person name="Grenville-Briggs L.J."/>
            <person name="Horner N.R."/>
            <person name="Levin J.Z."/>
            <person name="Mammella M."/>
            <person name="Meijer H.J."/>
            <person name="Morris P."/>
            <person name="Nusbaum C."/>
            <person name="Oome S."/>
            <person name="Phillips A.J."/>
            <person name="van Rooyen D."/>
            <person name="Rzeszutek E."/>
            <person name="Saraiva M."/>
            <person name="Secombes C.J."/>
            <person name="Seidl M.F."/>
            <person name="Snel B."/>
            <person name="Stassen J.H."/>
            <person name="Sykes S."/>
            <person name="Tripathy S."/>
            <person name="van den Berg H."/>
            <person name="Vega-Arreguin J.C."/>
            <person name="Wawra S."/>
            <person name="Young S.K."/>
            <person name="Zeng Q."/>
            <person name="Dieguez-Uribeondo J."/>
            <person name="Russ C."/>
            <person name="Tyler B.M."/>
            <person name="van West P."/>
        </authorList>
    </citation>
    <scope>NUCLEOTIDE SEQUENCE [LARGE SCALE GENOMIC DNA]</scope>
    <source>
        <strain evidence="2 3">CBS 223.65</strain>
    </source>
</reference>
<sequence length="359" mass="38781">MAEPPIESPVPARTSAFPAAESPVPARTSAFPAADSPEPFEFEAPSPPKQMGTATAKLSDAERLSLLTQLLDRLETSARSGETHFTSSPDAIGLQSKLDLVKMATTGRKISIFGADVCYALLLEALQDVGPYLFTEDLMVGKMTLQRLTKAYQPNRNKEKDYWRLFNAVLSLLVTERVLPPLDAAQIFSTAFMTQLPKDDRTARKLRELLLSLCPEPHAKPTEAKTDTKANEALSTEPSTDAFKSTPTAAPVVEAPAVLGLAFMRQSSQTSSGRDPVFGRAKASPIKGASLGQRVLRGASLRDYSDFEVDDDDIEIASMAPSLASRSTAPKSVFSKQPSARLSVSKPAAAQDDDFDENF</sequence>
<feature type="region of interest" description="Disordered" evidence="1">
    <location>
        <begin position="320"/>
        <end position="359"/>
    </location>
</feature>
<organism evidence="2 3">
    <name type="scientific">Saprolegnia parasitica (strain CBS 223.65)</name>
    <dbReference type="NCBI Taxonomy" id="695850"/>
    <lineage>
        <taxon>Eukaryota</taxon>
        <taxon>Sar</taxon>
        <taxon>Stramenopiles</taxon>
        <taxon>Oomycota</taxon>
        <taxon>Saprolegniomycetes</taxon>
        <taxon>Saprolegniales</taxon>
        <taxon>Saprolegniaceae</taxon>
        <taxon>Saprolegnia</taxon>
    </lineage>
</organism>
<dbReference type="AlphaFoldDB" id="A0A067CP34"/>
<dbReference type="KEGG" id="spar:SPRG_19560"/>
<evidence type="ECO:0000313" key="2">
    <source>
        <dbReference type="EMBL" id="KDO31010.1"/>
    </source>
</evidence>
<feature type="region of interest" description="Disordered" evidence="1">
    <location>
        <begin position="1"/>
        <end position="53"/>
    </location>
</feature>
<gene>
    <name evidence="2" type="ORF">SPRG_19560</name>
</gene>
<feature type="region of interest" description="Disordered" evidence="1">
    <location>
        <begin position="217"/>
        <end position="246"/>
    </location>
</feature>
<dbReference type="OrthoDB" id="75687at2759"/>
<dbReference type="RefSeq" id="XP_012198297.1">
    <property type="nucleotide sequence ID" value="XM_012342907.1"/>
</dbReference>
<feature type="compositionally biased region" description="Basic and acidic residues" evidence="1">
    <location>
        <begin position="217"/>
        <end position="230"/>
    </location>
</feature>